<accession>A0A2N5SNF3</accession>
<gene>
    <name evidence="2" type="ORF">PCANC_15693</name>
</gene>
<evidence type="ECO:0000313" key="2">
    <source>
        <dbReference type="EMBL" id="PLW14753.1"/>
    </source>
</evidence>
<keyword evidence="3" id="KW-1185">Reference proteome</keyword>
<protein>
    <submittedName>
        <fullName evidence="2">Uncharacterized protein</fullName>
    </submittedName>
</protein>
<dbReference type="EMBL" id="PGCJ01000913">
    <property type="protein sequence ID" value="PLW14753.1"/>
    <property type="molecule type" value="Genomic_DNA"/>
</dbReference>
<evidence type="ECO:0000313" key="3">
    <source>
        <dbReference type="Proteomes" id="UP000235388"/>
    </source>
</evidence>
<dbReference type="STRING" id="200324.A0A2N5SNF3"/>
<comment type="caution">
    <text evidence="2">The sequence shown here is derived from an EMBL/GenBank/DDBJ whole genome shotgun (WGS) entry which is preliminary data.</text>
</comment>
<organism evidence="2 3">
    <name type="scientific">Puccinia coronata f. sp. avenae</name>
    <dbReference type="NCBI Taxonomy" id="200324"/>
    <lineage>
        <taxon>Eukaryota</taxon>
        <taxon>Fungi</taxon>
        <taxon>Dikarya</taxon>
        <taxon>Basidiomycota</taxon>
        <taxon>Pucciniomycotina</taxon>
        <taxon>Pucciniomycetes</taxon>
        <taxon>Pucciniales</taxon>
        <taxon>Pucciniaceae</taxon>
        <taxon>Puccinia</taxon>
    </lineage>
</organism>
<evidence type="ECO:0000256" key="1">
    <source>
        <dbReference type="SAM" id="Coils"/>
    </source>
</evidence>
<dbReference type="Proteomes" id="UP000235388">
    <property type="component" value="Unassembled WGS sequence"/>
</dbReference>
<sequence>MATLTGLIADKIPRITEQHITYVRDWVVTVYGIARRYWLSSLLHRVEGPSTGTLPIAYPSTGALLVSSRMRFGVKNTPNERSADSDDSGSFERFQPATEMADDSVNHLQSQLNDLQTVMRQQNDMIASLQAAARAQALANTNPKPSFDGSNYTEWENAINRTLQHVFVRDQTFLNDKQDNFHKLDSLQNKAVAVLMRGTLDDALLLIVESNEITASKDLFELLRSKCKMLGRHHKIILVEKILRFAAEKSPASESWLARFCAIISDVEQAKVTVNKLGGLLLQALAKAPPGTNSKNFEYSISQPLDDMVTAPTFGQVTTVIQSALSKTVERCLICHLS</sequence>
<name>A0A2N5SNF3_9BASI</name>
<keyword evidence="1" id="KW-0175">Coiled coil</keyword>
<dbReference type="AlphaFoldDB" id="A0A2N5SNF3"/>
<feature type="coiled-coil region" evidence="1">
    <location>
        <begin position="105"/>
        <end position="132"/>
    </location>
</feature>
<dbReference type="OrthoDB" id="2506816at2759"/>
<proteinExistence type="predicted"/>
<reference evidence="2 3" key="1">
    <citation type="submission" date="2017-11" db="EMBL/GenBank/DDBJ databases">
        <title>De novo assembly and phasing of dikaryotic genomes from two isolates of Puccinia coronata f. sp. avenae, the causal agent of oat crown rust.</title>
        <authorList>
            <person name="Miller M.E."/>
            <person name="Zhang Y."/>
            <person name="Omidvar V."/>
            <person name="Sperschneider J."/>
            <person name="Schwessinger B."/>
            <person name="Raley C."/>
            <person name="Palmer J.M."/>
            <person name="Garnica D."/>
            <person name="Upadhyaya N."/>
            <person name="Rathjen J."/>
            <person name="Taylor J.M."/>
            <person name="Park R.F."/>
            <person name="Dodds P.N."/>
            <person name="Hirsch C.D."/>
            <person name="Kianian S.F."/>
            <person name="Figueroa M."/>
        </authorList>
    </citation>
    <scope>NUCLEOTIDE SEQUENCE [LARGE SCALE GENOMIC DNA]</scope>
    <source>
        <strain evidence="2">12NC29</strain>
    </source>
</reference>